<feature type="domain" description="Glycosyltransferase subfamily 4-like N-terminal" evidence="1">
    <location>
        <begin position="23"/>
        <end position="199"/>
    </location>
</feature>
<gene>
    <name evidence="2" type="ORF">GM676_02380</name>
</gene>
<dbReference type="OrthoDB" id="9794575at2"/>
<dbReference type="Pfam" id="PF13579">
    <property type="entry name" value="Glyco_trans_4_4"/>
    <property type="match status" value="1"/>
</dbReference>
<comment type="caution">
    <text evidence="2">The sequence shown here is derived from an EMBL/GenBank/DDBJ whole genome shotgun (WGS) entry which is preliminary data.</text>
</comment>
<evidence type="ECO:0000313" key="3">
    <source>
        <dbReference type="Proteomes" id="UP000475582"/>
    </source>
</evidence>
<accession>A0A6L6PCQ4</accession>
<evidence type="ECO:0000313" key="2">
    <source>
        <dbReference type="EMBL" id="MTV36429.1"/>
    </source>
</evidence>
<sequence>MVKRVLMIAYHYPPMRGGSGIQRTLSFTQYLPRSGWEPLVLTVTPNAYPDYDTAAGVQAHRSFALDAARHLAIRGRYPSLLAQPDRWASWWLSAVPAGLRLIRRYRPVVIWSSYPIATAHLIGLTLHRLSGLPWIADQRDPMIDHDYPPDPRRFRIHRWIERQAMERSAAVVCTTPGAVRDLNARFPAPAGQITLIENGYDEASFIAAEVMRAPRWPSDGPFRLLHSGVIYPSERDPRALFAALEKLRATGSINAANFRLVLRATGHDDYLRGLMRGLEDIIELAPPMPYNQGLAEMLDADGLLLLQAANCNNQIPAKLYEYLRAHRPLLALTHPDGDTACALRRTGIDTIARLDSAEEIAATLPRFLHLCRERQAPLVPLPLMEDHSRSARTRQLAALLDRVHHKEPS</sequence>
<dbReference type="Proteomes" id="UP000475582">
    <property type="component" value="Unassembled WGS sequence"/>
</dbReference>
<dbReference type="GO" id="GO:0016757">
    <property type="term" value="F:glycosyltransferase activity"/>
    <property type="evidence" value="ECO:0007669"/>
    <property type="project" value="UniProtKB-ARBA"/>
</dbReference>
<evidence type="ECO:0000259" key="1">
    <source>
        <dbReference type="Pfam" id="PF13579"/>
    </source>
</evidence>
<dbReference type="RefSeq" id="WP_155461763.1">
    <property type="nucleotide sequence ID" value="NZ_WNKY01000001.1"/>
</dbReference>
<dbReference type="SUPFAM" id="SSF53756">
    <property type="entry name" value="UDP-Glycosyltransferase/glycogen phosphorylase"/>
    <property type="match status" value="1"/>
</dbReference>
<protein>
    <submittedName>
        <fullName evidence="2">Glycosyltransferase</fullName>
    </submittedName>
</protein>
<dbReference type="Gene3D" id="3.40.50.2000">
    <property type="entry name" value="Glycogen Phosphorylase B"/>
    <property type="match status" value="2"/>
</dbReference>
<name>A0A6L6PCQ4_9BURK</name>
<proteinExistence type="predicted"/>
<keyword evidence="3" id="KW-1185">Reference proteome</keyword>
<organism evidence="2 3">
    <name type="scientific">Duganella radicis</name>
    <dbReference type="NCBI Taxonomy" id="551988"/>
    <lineage>
        <taxon>Bacteria</taxon>
        <taxon>Pseudomonadati</taxon>
        <taxon>Pseudomonadota</taxon>
        <taxon>Betaproteobacteria</taxon>
        <taxon>Burkholderiales</taxon>
        <taxon>Oxalobacteraceae</taxon>
        <taxon>Telluria group</taxon>
        <taxon>Duganella</taxon>
    </lineage>
</organism>
<keyword evidence="2" id="KW-0808">Transferase</keyword>
<dbReference type="InterPro" id="IPR028098">
    <property type="entry name" value="Glyco_trans_4-like_N"/>
</dbReference>
<reference evidence="2 3" key="1">
    <citation type="submission" date="2019-11" db="EMBL/GenBank/DDBJ databases">
        <title>Type strains purchased from KCTC, JCM and DSMZ.</title>
        <authorList>
            <person name="Lu H."/>
        </authorList>
    </citation>
    <scope>NUCLEOTIDE SEQUENCE [LARGE SCALE GENOMIC DNA]</scope>
    <source>
        <strain evidence="2 3">KCTC 22382</strain>
    </source>
</reference>
<dbReference type="EMBL" id="WNKY01000001">
    <property type="protein sequence ID" value="MTV36429.1"/>
    <property type="molecule type" value="Genomic_DNA"/>
</dbReference>
<dbReference type="AlphaFoldDB" id="A0A6L6PCQ4"/>